<dbReference type="Proteomes" id="UP000663297">
    <property type="component" value="Chromosome 4"/>
</dbReference>
<organism evidence="2 3">
    <name type="scientific">Fusarium culmorum</name>
    <dbReference type="NCBI Taxonomy" id="5516"/>
    <lineage>
        <taxon>Eukaryota</taxon>
        <taxon>Fungi</taxon>
        <taxon>Dikarya</taxon>
        <taxon>Ascomycota</taxon>
        <taxon>Pezizomycotina</taxon>
        <taxon>Sordariomycetes</taxon>
        <taxon>Hypocreomycetidae</taxon>
        <taxon>Hypocreales</taxon>
        <taxon>Nectriaceae</taxon>
        <taxon>Fusarium</taxon>
    </lineage>
</organism>
<proteinExistence type="predicted"/>
<feature type="domain" description="Protein kinase" evidence="1">
    <location>
        <begin position="427"/>
        <end position="749"/>
    </location>
</feature>
<evidence type="ECO:0000313" key="2">
    <source>
        <dbReference type="EMBL" id="QPC69126.1"/>
    </source>
</evidence>
<evidence type="ECO:0000259" key="1">
    <source>
        <dbReference type="PROSITE" id="PS50011"/>
    </source>
</evidence>
<dbReference type="GO" id="GO:0004672">
    <property type="term" value="F:protein kinase activity"/>
    <property type="evidence" value="ECO:0007669"/>
    <property type="project" value="InterPro"/>
</dbReference>
<sequence length="749" mass="83544">MCDHDIVQSFRATIGSNLQDSYTQVHVLLIAWEEHDLGDVDGEIRDLRAIFEKDYRYSSVVFFPIPAKGSSRARLNREISSFVEEQSFPEGSLIIVYYAGHCSPDSRGQAEWAAFERGGPTVSWHVTQQLLFSAVGDVLLILDCCHASLITGGSKDGDGRFELIAASAKGAKTPVPGRRSFTRALIRLLKEHVSTGISSESLASELREDPKITGKSKTPVFHDFVRKSATKIVLQPLETRDIPEGFAAKPAGYLVFRASLSDDVTGLQIANWLKTAPPKNVTAVSIEAVVSRARRIQDALKDGAFPEGSLFEQLSKPARDEILRGIHGLNTVMDSCKEFATDTTTGGDELVQQSLVEIQDKVATLRTAVQTPLLLDTAISKSPSGVPKEASVELRAALDVDESRHLADMVIRPDPLDDSNNRQIDRDRILESLKRDSPADKVSKRFKLGSIDSRSVIMETWKYKESDGSSGEPQDQTLRQVRKIAELLCHPKDREFHILSCAGFFRDRLRKELGIVFWTPPTFDSEGEVPTLHQLYKIHRLVPLGQRIRLAWAIATAIENFHRVGWVHKGIRSDNIAFTEVLPDLKSDLDDEDPASPFVGNFDFSKPLLFGFEYSRADDEATFLEEDYTLANNLYRHPDRWGRPTARFEKSHDVYALGVVLLEIALWKEASSILKSFLESKPIVASGVVKALIGKCSKTLSHQVGRVFAQCIVKCLEFPVATKGMTEYDAQRHFQRNVTEPMSRAVLRV</sequence>
<dbReference type="Gene3D" id="1.10.510.10">
    <property type="entry name" value="Transferase(Phosphotransferase) domain 1"/>
    <property type="match status" value="1"/>
</dbReference>
<dbReference type="SUPFAM" id="SSF56112">
    <property type="entry name" value="Protein kinase-like (PK-like)"/>
    <property type="match status" value="1"/>
</dbReference>
<accession>A0A7S8DIL3</accession>
<protein>
    <recommendedName>
        <fullName evidence="1">Protein kinase domain-containing protein</fullName>
    </recommendedName>
</protein>
<dbReference type="AlphaFoldDB" id="A0A7S8DIL3"/>
<dbReference type="PROSITE" id="PS50011">
    <property type="entry name" value="PROTEIN_KINASE_DOM"/>
    <property type="match status" value="1"/>
</dbReference>
<evidence type="ECO:0000313" key="3">
    <source>
        <dbReference type="Proteomes" id="UP000663297"/>
    </source>
</evidence>
<dbReference type="PANTHER" id="PTHR37542">
    <property type="entry name" value="HELO DOMAIN-CONTAINING PROTEIN-RELATED"/>
    <property type="match status" value="1"/>
</dbReference>
<reference evidence="2" key="1">
    <citation type="submission" date="2020-11" db="EMBL/GenBank/DDBJ databases">
        <title>The chromosome-scale genome resource for two endophytic Fusarium species: F. culmorum and F. pseudograminearum.</title>
        <authorList>
            <person name="Yuan Z."/>
        </authorList>
    </citation>
    <scope>NUCLEOTIDE SEQUENCE</scope>
    <source>
        <strain evidence="2">Class2-1B</strain>
    </source>
</reference>
<dbReference type="EMBL" id="CP064750">
    <property type="protein sequence ID" value="QPC69126.1"/>
    <property type="molecule type" value="Genomic_DNA"/>
</dbReference>
<gene>
    <name evidence="2" type="ORF">HYE67_011357</name>
</gene>
<dbReference type="PANTHER" id="PTHR37542:SF3">
    <property type="entry name" value="PRION-INHIBITION AND PROPAGATION HELO DOMAIN-CONTAINING PROTEIN"/>
    <property type="match status" value="1"/>
</dbReference>
<dbReference type="InterPro" id="IPR000719">
    <property type="entry name" value="Prot_kinase_dom"/>
</dbReference>
<dbReference type="GO" id="GO:0005524">
    <property type="term" value="F:ATP binding"/>
    <property type="evidence" value="ECO:0007669"/>
    <property type="project" value="InterPro"/>
</dbReference>
<name>A0A7S8DIL3_FUSCU</name>
<dbReference type="InterPro" id="IPR011009">
    <property type="entry name" value="Kinase-like_dom_sf"/>
</dbReference>